<evidence type="ECO:0008006" key="4">
    <source>
        <dbReference type="Google" id="ProtNLM"/>
    </source>
</evidence>
<organism evidence="2 3">
    <name type="scientific">Aspergillus steynii IBT 23096</name>
    <dbReference type="NCBI Taxonomy" id="1392250"/>
    <lineage>
        <taxon>Eukaryota</taxon>
        <taxon>Fungi</taxon>
        <taxon>Dikarya</taxon>
        <taxon>Ascomycota</taxon>
        <taxon>Pezizomycotina</taxon>
        <taxon>Eurotiomycetes</taxon>
        <taxon>Eurotiomycetidae</taxon>
        <taxon>Eurotiales</taxon>
        <taxon>Aspergillaceae</taxon>
        <taxon>Aspergillus</taxon>
        <taxon>Aspergillus subgen. Circumdati</taxon>
    </lineage>
</organism>
<comment type="caution">
    <text evidence="2">The sequence shown here is derived from an EMBL/GenBank/DDBJ whole genome shotgun (WGS) entry which is preliminary data.</text>
</comment>
<dbReference type="GeneID" id="36552896"/>
<dbReference type="OrthoDB" id="3045089at2759"/>
<sequence length="1047" mass="118822">MGVYEFNHILPKHRSNMTSDFAAGDIVTLTKTAWDLYHSCYLVARDAPDGFRKLVDELASLQGALCSLRDDVLSSATFFEDLGDDRKRTLQRCLAGCFQTLQHLKDLVTRYRNMGVGDGTQFWQKVKWATQRGQIEELKSKIMVHTCNLSLCMSSIGNSSLERIEKSMTDALEQDRFLSVSGSSPPEEEQFSLSTPAQHDAIYSEEESETDLPVISYTISAPPSTPANRPRTISSGSLTSTLSDGSGFTGPGESQLVQSIKKPLSRSTTERSSGFSFSTQDTCLFEARALDHESMELYPAVRDPFVSEIYESYESSPTKDPDQTAVMNAVTSAMQQLQQIRLRDQLHRPLRYEPRDKFHQPDAELIRKFDYLTNVRRLNTNDWLRLAVWWLLKARTTLTNCEKPCLTNSRGSVSPSIESGTANSQAYVDLLKASYILYDIVLEDEASQAVLSDENRKLISDLSEGIKDEFSQFTSVDIPEYSAIHSQNLDIWEPLQPEEEPGNYTPLGLENVRWISVDQEDAGNEEERVLFRTFVNAGIGSKRLRMRTKGAPYMLLLSTRNGESEPKITLCNQSGTLCLQRDFTPEDVAQLVQITQASISVPGAKISEPIILRFGAQSVSISFQYMADLMQFIGVPRAYFDAVWQREPVDSAEFSETVVFKSSLELFEQLKATTMKSMNPPMVHGSCEVRILERSFGEAWRSMRRMVISSSAAEKNPRCMEIFMPMSQVQVCREQDSRQVLIKWSDTRQERSSKTDGNYHPIFSYIYDHNNPNIGLSLHFRTQQQAEEFERVVLSLSLKPAFWWTQSGNPGQVYDVTDHNLDQKQYKAISVLHTRLSWKYINLYYLYRDADYVYEHSSLRVHFPRVFYTDYISSHVDKLYPADHPVFFSHCEKKIGNFTVVFKEEQALRGFMTSLASAYELAFSRRAVSLTTKGKSMFGTSKSSKGETEVQLWRKGSTVQFASRWKDLNNDQWLTMSVPSGVRLSSDHNRVDFPAVIYSRGAVLNMATIMAGAPKHSNKLRKTGPITVNFPTAKDREEFVKILTSMS</sequence>
<feature type="compositionally biased region" description="Low complexity" evidence="1">
    <location>
        <begin position="232"/>
        <end position="246"/>
    </location>
</feature>
<evidence type="ECO:0000256" key="1">
    <source>
        <dbReference type="SAM" id="MobiDB-lite"/>
    </source>
</evidence>
<feature type="region of interest" description="Disordered" evidence="1">
    <location>
        <begin position="220"/>
        <end position="273"/>
    </location>
</feature>
<dbReference type="VEuPathDB" id="FungiDB:P170DRAFT_372249"/>
<evidence type="ECO:0000313" key="2">
    <source>
        <dbReference type="EMBL" id="PLB55883.1"/>
    </source>
</evidence>
<dbReference type="RefSeq" id="XP_024711185.1">
    <property type="nucleotide sequence ID" value="XM_024845196.1"/>
</dbReference>
<evidence type="ECO:0000313" key="3">
    <source>
        <dbReference type="Proteomes" id="UP000234275"/>
    </source>
</evidence>
<reference evidence="2 3" key="1">
    <citation type="submission" date="2016-12" db="EMBL/GenBank/DDBJ databases">
        <title>The genomes of Aspergillus section Nigri reveals drivers in fungal speciation.</title>
        <authorList>
            <consortium name="DOE Joint Genome Institute"/>
            <person name="Vesth T.C."/>
            <person name="Nybo J."/>
            <person name="Theobald S."/>
            <person name="Brandl J."/>
            <person name="Frisvad J.C."/>
            <person name="Nielsen K.F."/>
            <person name="Lyhne E.K."/>
            <person name="Kogle M.E."/>
            <person name="Kuo A."/>
            <person name="Riley R."/>
            <person name="Clum A."/>
            <person name="Nolan M."/>
            <person name="Lipzen A."/>
            <person name="Salamov A."/>
            <person name="Henrissat B."/>
            <person name="Wiebenga A."/>
            <person name="De Vries R.P."/>
            <person name="Grigoriev I.V."/>
            <person name="Mortensen U.H."/>
            <person name="Andersen M.R."/>
            <person name="Baker S.E."/>
        </authorList>
    </citation>
    <scope>NUCLEOTIDE SEQUENCE [LARGE SCALE GENOMIC DNA]</scope>
    <source>
        <strain evidence="2 3">IBT 23096</strain>
    </source>
</reference>
<dbReference type="EMBL" id="MSFO01000001">
    <property type="protein sequence ID" value="PLB55883.1"/>
    <property type="molecule type" value="Genomic_DNA"/>
</dbReference>
<keyword evidence="3" id="KW-1185">Reference proteome</keyword>
<dbReference type="AlphaFoldDB" id="A0A2I2GSN3"/>
<gene>
    <name evidence="2" type="ORF">P170DRAFT_372249</name>
</gene>
<accession>A0A2I2GSN3</accession>
<protein>
    <recommendedName>
        <fullName evidence="4">Fungal N-terminal domain-containing protein</fullName>
    </recommendedName>
</protein>
<name>A0A2I2GSN3_9EURO</name>
<dbReference type="STRING" id="1392250.A0A2I2GSN3"/>
<dbReference type="Proteomes" id="UP000234275">
    <property type="component" value="Unassembled WGS sequence"/>
</dbReference>
<proteinExistence type="predicted"/>